<dbReference type="SUPFAM" id="SSF57850">
    <property type="entry name" value="RING/U-box"/>
    <property type="match status" value="1"/>
</dbReference>
<evidence type="ECO:0000313" key="13">
    <source>
        <dbReference type="Proteomes" id="UP000070444"/>
    </source>
</evidence>
<evidence type="ECO:0000256" key="6">
    <source>
        <dbReference type="ARBA" id="ARBA00023242"/>
    </source>
</evidence>
<keyword evidence="10" id="KW-0175">Coiled coil</keyword>
<feature type="domain" description="RING-type" evidence="11">
    <location>
        <begin position="19"/>
        <end position="63"/>
    </location>
</feature>
<dbReference type="InterPro" id="IPR015877">
    <property type="entry name" value="MAT1_centre"/>
</dbReference>
<dbReference type="Pfam" id="PF06391">
    <property type="entry name" value="MAT1"/>
    <property type="match status" value="1"/>
</dbReference>
<evidence type="ECO:0000313" key="12">
    <source>
        <dbReference type="EMBL" id="KXN68244.1"/>
    </source>
</evidence>
<keyword evidence="12" id="KW-0808">Transferase</keyword>
<dbReference type="GO" id="GO:0061575">
    <property type="term" value="F:cyclin-dependent protein serine/threonine kinase activator activity"/>
    <property type="evidence" value="ECO:0007669"/>
    <property type="project" value="InterPro"/>
</dbReference>
<dbReference type="PANTHER" id="PTHR12683:SF13">
    <property type="entry name" value="CDK-ACTIVATING KINASE ASSEMBLY FACTOR MAT1"/>
    <property type="match status" value="1"/>
</dbReference>
<dbReference type="InterPro" id="IPR004575">
    <property type="entry name" value="MAT1/Tfb3"/>
</dbReference>
<feature type="coiled-coil region" evidence="10">
    <location>
        <begin position="157"/>
        <end position="237"/>
    </location>
</feature>
<name>A0A137P051_CONC2</name>
<keyword evidence="13" id="KW-1185">Reference proteome</keyword>
<reference evidence="12 13" key="1">
    <citation type="journal article" date="2015" name="Genome Biol. Evol.">
        <title>Phylogenomic analyses indicate that early fungi evolved digesting cell walls of algal ancestors of land plants.</title>
        <authorList>
            <person name="Chang Y."/>
            <person name="Wang S."/>
            <person name="Sekimoto S."/>
            <person name="Aerts A.L."/>
            <person name="Choi C."/>
            <person name="Clum A."/>
            <person name="LaButti K.M."/>
            <person name="Lindquist E.A."/>
            <person name="Yee Ngan C."/>
            <person name="Ohm R.A."/>
            <person name="Salamov A.A."/>
            <person name="Grigoriev I.V."/>
            <person name="Spatafora J.W."/>
            <person name="Berbee M.L."/>
        </authorList>
    </citation>
    <scope>NUCLEOTIDE SEQUENCE [LARGE SCALE GENOMIC DNA]</scope>
    <source>
        <strain evidence="12 13">NRRL 28638</strain>
    </source>
</reference>
<dbReference type="AlphaFoldDB" id="A0A137P051"/>
<comment type="subcellular location">
    <subcellularLocation>
        <location evidence="1">Nucleus</location>
    </subcellularLocation>
</comment>
<dbReference type="GO" id="GO:0016301">
    <property type="term" value="F:kinase activity"/>
    <property type="evidence" value="ECO:0007669"/>
    <property type="project" value="UniProtKB-KW"/>
</dbReference>
<dbReference type="EMBL" id="KQ964587">
    <property type="protein sequence ID" value="KXN68244.1"/>
    <property type="molecule type" value="Genomic_DNA"/>
</dbReference>
<keyword evidence="12" id="KW-0418">Kinase</keyword>
<evidence type="ECO:0000256" key="1">
    <source>
        <dbReference type="ARBA" id="ARBA00004123"/>
    </source>
</evidence>
<keyword evidence="4 9" id="KW-0863">Zinc-finger</keyword>
<evidence type="ECO:0000256" key="8">
    <source>
        <dbReference type="ARBA" id="ARBA00033277"/>
    </source>
</evidence>
<dbReference type="PANTHER" id="PTHR12683">
    <property type="entry name" value="CDK-ACTIVATING KINASE ASSEMBLY FACTOR MAT1"/>
    <property type="match status" value="1"/>
</dbReference>
<keyword evidence="5" id="KW-0862">Zinc</keyword>
<dbReference type="Gene3D" id="3.30.40.10">
    <property type="entry name" value="Zinc/RING finger domain, C3HC4 (zinc finger)"/>
    <property type="match status" value="1"/>
</dbReference>
<proteinExistence type="predicted"/>
<evidence type="ECO:0000256" key="7">
    <source>
        <dbReference type="ARBA" id="ARBA00029873"/>
    </source>
</evidence>
<dbReference type="PROSITE" id="PS00518">
    <property type="entry name" value="ZF_RING_1"/>
    <property type="match status" value="1"/>
</dbReference>
<protein>
    <recommendedName>
        <fullName evidence="2">RNA polymerase II transcription factor B subunit 3</fullName>
    </recommendedName>
    <alternativeName>
        <fullName evidence="8">RNA polymerase II transcription factor B 38 kDa subunit</fullName>
    </alternativeName>
    <alternativeName>
        <fullName evidence="7">RNA polymerase II transcription factor B p38 subunit</fullName>
    </alternativeName>
</protein>
<dbReference type="GO" id="GO:0005675">
    <property type="term" value="C:transcription factor TFIIH holo complex"/>
    <property type="evidence" value="ECO:0007669"/>
    <property type="project" value="InterPro"/>
</dbReference>
<evidence type="ECO:0000256" key="10">
    <source>
        <dbReference type="SAM" id="Coils"/>
    </source>
</evidence>
<dbReference type="OMA" id="YMKDSVI"/>
<dbReference type="GO" id="GO:0008270">
    <property type="term" value="F:zinc ion binding"/>
    <property type="evidence" value="ECO:0007669"/>
    <property type="project" value="UniProtKB-KW"/>
</dbReference>
<dbReference type="OrthoDB" id="5963at2759"/>
<dbReference type="Pfam" id="PF17121">
    <property type="entry name" value="zf-C3HC4_5"/>
    <property type="match status" value="1"/>
</dbReference>
<evidence type="ECO:0000256" key="3">
    <source>
        <dbReference type="ARBA" id="ARBA00022723"/>
    </source>
</evidence>
<dbReference type="PROSITE" id="PS50089">
    <property type="entry name" value="ZF_RING_2"/>
    <property type="match status" value="1"/>
</dbReference>
<dbReference type="GO" id="GO:0006289">
    <property type="term" value="P:nucleotide-excision repair"/>
    <property type="evidence" value="ECO:0007669"/>
    <property type="project" value="InterPro"/>
</dbReference>
<dbReference type="SMART" id="SM00184">
    <property type="entry name" value="RING"/>
    <property type="match status" value="1"/>
</dbReference>
<keyword evidence="3" id="KW-0479">Metal-binding</keyword>
<organism evidence="12 13">
    <name type="scientific">Conidiobolus coronatus (strain ATCC 28846 / CBS 209.66 / NRRL 28638)</name>
    <name type="common">Delacroixia coronata</name>
    <dbReference type="NCBI Taxonomy" id="796925"/>
    <lineage>
        <taxon>Eukaryota</taxon>
        <taxon>Fungi</taxon>
        <taxon>Fungi incertae sedis</taxon>
        <taxon>Zoopagomycota</taxon>
        <taxon>Entomophthoromycotina</taxon>
        <taxon>Entomophthoromycetes</taxon>
        <taxon>Entomophthorales</taxon>
        <taxon>Ancylistaceae</taxon>
        <taxon>Conidiobolus</taxon>
    </lineage>
</organism>
<dbReference type="InterPro" id="IPR001841">
    <property type="entry name" value="Znf_RING"/>
</dbReference>
<evidence type="ECO:0000256" key="9">
    <source>
        <dbReference type="PROSITE-ProRule" id="PRU00175"/>
    </source>
</evidence>
<gene>
    <name evidence="12" type="ORF">CONCODRAFT_51737</name>
</gene>
<dbReference type="InterPro" id="IPR013083">
    <property type="entry name" value="Znf_RING/FYVE/PHD"/>
</dbReference>
<dbReference type="InterPro" id="IPR017907">
    <property type="entry name" value="Znf_RING_CS"/>
</dbReference>
<keyword evidence="6" id="KW-0539">Nucleus</keyword>
<evidence type="ECO:0000256" key="2">
    <source>
        <dbReference type="ARBA" id="ARBA00022257"/>
    </source>
</evidence>
<accession>A0A137P051</accession>
<evidence type="ECO:0000259" key="11">
    <source>
        <dbReference type="PROSITE" id="PS50089"/>
    </source>
</evidence>
<dbReference type="GO" id="GO:0006357">
    <property type="term" value="P:regulation of transcription by RNA polymerase II"/>
    <property type="evidence" value="ECO:0007669"/>
    <property type="project" value="TreeGrafter"/>
</dbReference>
<dbReference type="STRING" id="796925.A0A137P051"/>
<sequence length="320" mass="37591">MMMSKTNDIMIPYQSDEVCPLCQNNRYLNPNMVLLLSECFHKMCQSCVDSTFKNGNAKCHVCSTTLKKADFEPQMFQDFEVEKEIRIRKKLAKVFNKRRDNFPDLKSYNDYLEMVEEYVMNILEGIDVEQTWAIVRKYADENKELIKMNEIKEADENKNYRRLLDDQKRQRDEGLQESLRLIKEAEETKRKAESEIISNLANSTKSASEIINEQNRIKRKNRELSAAELKNKAMKSRYDPRFDLNKHEEEDEGHYVAFEPVYNPIDIELKKRYRDRICYPALNGKEKLAAGGGYSVEYAYLRAIEAAHMAVSIDLPFKNE</sequence>
<dbReference type="NCBIfam" id="TIGR00570">
    <property type="entry name" value="cdk7"/>
    <property type="match status" value="1"/>
</dbReference>
<evidence type="ECO:0000256" key="5">
    <source>
        <dbReference type="ARBA" id="ARBA00022833"/>
    </source>
</evidence>
<evidence type="ECO:0000256" key="4">
    <source>
        <dbReference type="ARBA" id="ARBA00022771"/>
    </source>
</evidence>
<dbReference type="Proteomes" id="UP000070444">
    <property type="component" value="Unassembled WGS sequence"/>
</dbReference>